<evidence type="ECO:0000313" key="2">
    <source>
        <dbReference type="Proteomes" id="UP000321734"/>
    </source>
</evidence>
<proteinExistence type="predicted"/>
<dbReference type="CDD" id="cd07812">
    <property type="entry name" value="SRPBCC"/>
    <property type="match status" value="1"/>
</dbReference>
<evidence type="ECO:0000313" key="1">
    <source>
        <dbReference type="EMBL" id="TXE05536.1"/>
    </source>
</evidence>
<dbReference type="Proteomes" id="UP000321734">
    <property type="component" value="Unassembled WGS sequence"/>
</dbReference>
<dbReference type="Gene3D" id="3.30.530.20">
    <property type="match status" value="1"/>
</dbReference>
<reference evidence="1 2" key="1">
    <citation type="submission" date="2019-08" db="EMBL/GenBank/DDBJ databases">
        <title>Genome sequence of Gelidibacter salicanalis IC162T.</title>
        <authorList>
            <person name="Bowman J.P."/>
        </authorList>
    </citation>
    <scope>NUCLEOTIDE SEQUENCE [LARGE SCALE GENOMIC DNA]</scope>
    <source>
        <strain evidence="1 2">IC162</strain>
    </source>
</reference>
<dbReference type="OrthoDB" id="411301at2"/>
<name>A0A5C7AA24_9FLAO</name>
<protein>
    <submittedName>
        <fullName evidence="1">SRPBCC family protein</fullName>
    </submittedName>
</protein>
<accession>A0A5C7AA24</accession>
<dbReference type="EMBL" id="VORX01000011">
    <property type="protein sequence ID" value="TXE05536.1"/>
    <property type="molecule type" value="Genomic_DNA"/>
</dbReference>
<organism evidence="1 2">
    <name type="scientific">Gelidibacter salicanalis</name>
    <dbReference type="NCBI Taxonomy" id="291193"/>
    <lineage>
        <taxon>Bacteria</taxon>
        <taxon>Pseudomonadati</taxon>
        <taxon>Bacteroidota</taxon>
        <taxon>Flavobacteriia</taxon>
        <taxon>Flavobacteriales</taxon>
        <taxon>Flavobacteriaceae</taxon>
        <taxon>Gelidibacter</taxon>
    </lineage>
</organism>
<dbReference type="AlphaFoldDB" id="A0A5C7AA24"/>
<sequence>MTYTLNIIIKAPLSLCIEKFANSAHKTDWQRGLRYAEHLSGTPGELGSKMKLHFNVGKRRMELVKTITHKKLPYEWHATYTTDGMATIQENYFSSTPEDDTQWTCINELLPLNFKMRLMIGVMPKTFKDQTLQYMKDFKTFVETGTSVADAKT</sequence>
<dbReference type="InterPro" id="IPR023393">
    <property type="entry name" value="START-like_dom_sf"/>
</dbReference>
<comment type="caution">
    <text evidence="1">The sequence shown here is derived from an EMBL/GenBank/DDBJ whole genome shotgun (WGS) entry which is preliminary data.</text>
</comment>
<dbReference type="SUPFAM" id="SSF55961">
    <property type="entry name" value="Bet v1-like"/>
    <property type="match status" value="1"/>
</dbReference>
<gene>
    <name evidence="1" type="ORF">ES711_15765</name>
</gene>
<keyword evidence="2" id="KW-1185">Reference proteome</keyword>